<dbReference type="InterPro" id="IPR022635">
    <property type="entry name" value="DNA_polIII_beta_C"/>
</dbReference>
<comment type="subunit">
    <text evidence="10">Forms a ring-shaped head-to-tail homodimer around DNA.</text>
</comment>
<dbReference type="Gene3D" id="3.10.150.10">
    <property type="entry name" value="DNA Polymerase III, subunit A, domain 2"/>
    <property type="match status" value="3"/>
</dbReference>
<keyword evidence="15" id="KW-1185">Reference proteome</keyword>
<dbReference type="SUPFAM" id="SSF55979">
    <property type="entry name" value="DNA clamp"/>
    <property type="match status" value="3"/>
</dbReference>
<evidence type="ECO:0000259" key="13">
    <source>
        <dbReference type="Pfam" id="PF02768"/>
    </source>
</evidence>
<evidence type="ECO:0000256" key="9">
    <source>
        <dbReference type="ARBA" id="ARBA00023125"/>
    </source>
</evidence>
<dbReference type="Pfam" id="PF00712">
    <property type="entry name" value="DNA_pol3_beta"/>
    <property type="match status" value="1"/>
</dbReference>
<sequence length="355" mass="40146">MRLAVAKSTLESLLINLQPFLEKKDTSQITSHVLLIASNNHLTAKATDQEIGLKIDTEHVSIQLDGKATANGKKLLDIVRILKEGDIILETIEDTLHIKQENSKFKLPMFNADEFPTFPEIDDLPSIELDSMQLIQMFKKVSPAIDTNNPKYELNGALLNIKENEIDVVGTDTRRLAIGKIPNESNTTLSMIIPKKAILEIQKLFFDQIEIHYDETNLIITAPGYYFFTRLINGKYPDYERIIPKSVKYSLTLPKTKIIEAIKQITTISQEIKMTFEPNSIVFKSLGDENSEAQTEIDVPTGFEEKFVLAVNSRYLLDFLSHIDTENFTMGLNEPNLPFIVQSGNFSTVIMPIII</sequence>
<protein>
    <recommendedName>
        <fullName evidence="3 10">Beta sliding clamp</fullName>
    </recommendedName>
</protein>
<reference evidence="14 15" key="1">
    <citation type="submission" date="2023-03" db="EMBL/GenBank/DDBJ databases">
        <title>Description of Hydrogenimonas sp. ISO32.</title>
        <authorList>
            <person name="Mino S."/>
            <person name="Fukazawa S."/>
            <person name="Sawabe T."/>
        </authorList>
    </citation>
    <scope>NUCLEOTIDE SEQUENCE [LARGE SCALE GENOMIC DNA]</scope>
    <source>
        <strain evidence="14 15">ISO32</strain>
    </source>
</reference>
<dbReference type="RefSeq" id="WP_286336055.1">
    <property type="nucleotide sequence ID" value="NZ_AP027370.1"/>
</dbReference>
<evidence type="ECO:0000259" key="11">
    <source>
        <dbReference type="Pfam" id="PF00712"/>
    </source>
</evidence>
<evidence type="ECO:0000256" key="10">
    <source>
        <dbReference type="PIRNR" id="PIRNR000804"/>
    </source>
</evidence>
<evidence type="ECO:0000313" key="15">
    <source>
        <dbReference type="Proteomes" id="UP001321445"/>
    </source>
</evidence>
<keyword evidence="7 10" id="KW-0235">DNA replication</keyword>
<evidence type="ECO:0000256" key="1">
    <source>
        <dbReference type="ARBA" id="ARBA00004496"/>
    </source>
</evidence>
<comment type="similarity">
    <text evidence="2 10">Belongs to the beta sliding clamp family.</text>
</comment>
<keyword evidence="8 10" id="KW-0239">DNA-directed DNA polymerase</keyword>
<dbReference type="PANTHER" id="PTHR30478:SF0">
    <property type="entry name" value="BETA SLIDING CLAMP"/>
    <property type="match status" value="1"/>
</dbReference>
<dbReference type="NCBIfam" id="TIGR00663">
    <property type="entry name" value="dnan"/>
    <property type="match status" value="1"/>
</dbReference>
<evidence type="ECO:0000256" key="6">
    <source>
        <dbReference type="ARBA" id="ARBA00022695"/>
    </source>
</evidence>
<comment type="function">
    <text evidence="10">Confers DNA tethering and processivity to DNA polymerases and other proteins. Acts as a clamp, forming a ring around DNA (a reaction catalyzed by the clamp-loading complex) which diffuses in an ATP-independent manner freely and bidirectionally along dsDNA. Initially characterized for its ability to contact the catalytic subunit of DNA polymerase III (Pol III), a complex, multichain enzyme responsible for most of the replicative synthesis in bacteria; Pol III exhibits 3'-5' exonuclease proofreading activity. The beta chain is required for initiation of replication as well as for processivity of DNA replication.</text>
</comment>
<dbReference type="InterPro" id="IPR022634">
    <property type="entry name" value="DNA_polIII_beta_N"/>
</dbReference>
<proteinExistence type="inferred from homology"/>
<feature type="domain" description="DNA polymerase III beta sliding clamp C-terminal" evidence="13">
    <location>
        <begin position="241"/>
        <end position="352"/>
    </location>
</feature>
<evidence type="ECO:0000313" key="14">
    <source>
        <dbReference type="EMBL" id="BDY13081.1"/>
    </source>
</evidence>
<dbReference type="PANTHER" id="PTHR30478">
    <property type="entry name" value="DNA POLYMERASE III SUBUNIT BETA"/>
    <property type="match status" value="1"/>
</dbReference>
<dbReference type="InterPro" id="IPR001001">
    <property type="entry name" value="DNA_polIII_beta"/>
</dbReference>
<keyword evidence="6 10" id="KW-0548">Nucleotidyltransferase</keyword>
<dbReference type="PIRSF" id="PIRSF000804">
    <property type="entry name" value="DNA_pol_III_b"/>
    <property type="match status" value="1"/>
</dbReference>
<evidence type="ECO:0000256" key="2">
    <source>
        <dbReference type="ARBA" id="ARBA00010752"/>
    </source>
</evidence>
<gene>
    <name evidence="14" type="primary">dnaN</name>
    <name evidence="14" type="ORF">HCR_13930</name>
</gene>
<organism evidence="14 15">
    <name type="scientific">Hydrogenimonas cancrithermarum</name>
    <dbReference type="NCBI Taxonomy" id="2993563"/>
    <lineage>
        <taxon>Bacteria</taxon>
        <taxon>Pseudomonadati</taxon>
        <taxon>Campylobacterota</taxon>
        <taxon>Epsilonproteobacteria</taxon>
        <taxon>Campylobacterales</taxon>
        <taxon>Hydrogenimonadaceae</taxon>
        <taxon>Hydrogenimonas</taxon>
    </lineage>
</organism>
<comment type="subcellular location">
    <subcellularLocation>
        <location evidence="1 10">Cytoplasm</location>
    </subcellularLocation>
</comment>
<feature type="domain" description="DNA polymerase III beta sliding clamp N-terminal" evidence="11">
    <location>
        <begin position="1"/>
        <end position="118"/>
    </location>
</feature>
<evidence type="ECO:0000256" key="8">
    <source>
        <dbReference type="ARBA" id="ARBA00022932"/>
    </source>
</evidence>
<dbReference type="EMBL" id="AP027370">
    <property type="protein sequence ID" value="BDY13081.1"/>
    <property type="molecule type" value="Genomic_DNA"/>
</dbReference>
<dbReference type="InterPro" id="IPR022637">
    <property type="entry name" value="DNA_polIII_beta_cen"/>
</dbReference>
<evidence type="ECO:0000256" key="4">
    <source>
        <dbReference type="ARBA" id="ARBA00022490"/>
    </source>
</evidence>
<keyword evidence="5 10" id="KW-0808">Transferase</keyword>
<evidence type="ECO:0000256" key="5">
    <source>
        <dbReference type="ARBA" id="ARBA00022679"/>
    </source>
</evidence>
<keyword evidence="4 10" id="KW-0963">Cytoplasm</keyword>
<evidence type="ECO:0000256" key="7">
    <source>
        <dbReference type="ARBA" id="ARBA00022705"/>
    </source>
</evidence>
<evidence type="ECO:0000259" key="12">
    <source>
        <dbReference type="Pfam" id="PF02767"/>
    </source>
</evidence>
<dbReference type="Pfam" id="PF02768">
    <property type="entry name" value="DNA_pol3_beta_3"/>
    <property type="match status" value="1"/>
</dbReference>
<accession>A0ABN6WW29</accession>
<name>A0ABN6WW29_9BACT</name>
<evidence type="ECO:0000256" key="3">
    <source>
        <dbReference type="ARBA" id="ARBA00021035"/>
    </source>
</evidence>
<dbReference type="CDD" id="cd00140">
    <property type="entry name" value="beta_clamp"/>
    <property type="match status" value="1"/>
</dbReference>
<dbReference type="SMART" id="SM00480">
    <property type="entry name" value="POL3Bc"/>
    <property type="match status" value="1"/>
</dbReference>
<keyword evidence="9" id="KW-0238">DNA-binding</keyword>
<dbReference type="Pfam" id="PF02767">
    <property type="entry name" value="DNA_pol3_beta_2"/>
    <property type="match status" value="1"/>
</dbReference>
<feature type="domain" description="DNA polymerase III beta sliding clamp central" evidence="12">
    <location>
        <begin position="129"/>
        <end position="238"/>
    </location>
</feature>
<dbReference type="InterPro" id="IPR046938">
    <property type="entry name" value="DNA_clamp_sf"/>
</dbReference>
<dbReference type="Proteomes" id="UP001321445">
    <property type="component" value="Chromosome"/>
</dbReference>